<keyword evidence="2" id="KW-1185">Reference proteome</keyword>
<reference evidence="2" key="1">
    <citation type="journal article" date="2019" name="Int. J. Syst. Evol. Microbiol.">
        <title>The Global Catalogue of Microorganisms (GCM) 10K type strain sequencing project: providing services to taxonomists for standard genome sequencing and annotation.</title>
        <authorList>
            <consortium name="The Broad Institute Genomics Platform"/>
            <consortium name="The Broad Institute Genome Sequencing Center for Infectious Disease"/>
            <person name="Wu L."/>
            <person name="Ma J."/>
        </authorList>
    </citation>
    <scope>NUCLEOTIDE SEQUENCE [LARGE SCALE GENOMIC DNA]</scope>
    <source>
        <strain evidence="2">JCM 18053</strain>
    </source>
</reference>
<organism evidence="1 2">
    <name type="scientific">Prosthecobacter algae</name>
    <dbReference type="NCBI Taxonomy" id="1144682"/>
    <lineage>
        <taxon>Bacteria</taxon>
        <taxon>Pseudomonadati</taxon>
        <taxon>Verrucomicrobiota</taxon>
        <taxon>Verrucomicrobiia</taxon>
        <taxon>Verrucomicrobiales</taxon>
        <taxon>Verrucomicrobiaceae</taxon>
        <taxon>Prosthecobacter</taxon>
    </lineage>
</organism>
<evidence type="ECO:0000313" key="1">
    <source>
        <dbReference type="EMBL" id="GAA5146721.1"/>
    </source>
</evidence>
<evidence type="ECO:0000313" key="2">
    <source>
        <dbReference type="Proteomes" id="UP001499852"/>
    </source>
</evidence>
<dbReference type="EMBL" id="BAABIA010000009">
    <property type="protein sequence ID" value="GAA5146721.1"/>
    <property type="molecule type" value="Genomic_DNA"/>
</dbReference>
<comment type="caution">
    <text evidence="1">The sequence shown here is derived from an EMBL/GenBank/DDBJ whole genome shotgun (WGS) entry which is preliminary data.</text>
</comment>
<proteinExistence type="predicted"/>
<dbReference type="Proteomes" id="UP001499852">
    <property type="component" value="Unassembled WGS sequence"/>
</dbReference>
<sequence>MQLHRHPCGFFYSQPFADFLSEKNLAESPAHGGELLALEYVRCREGPQAGNAWWQLTWVSLLSTPAHHRFFVGETEIALSRQTLTGLSGHLLHYSGGQVVVKR</sequence>
<protein>
    <submittedName>
        <fullName evidence="1">Uncharacterized protein</fullName>
    </submittedName>
</protein>
<name>A0ABP9PHS1_9BACT</name>
<gene>
    <name evidence="1" type="ORF">GCM10023213_40290</name>
</gene>
<accession>A0ABP9PHS1</accession>
<dbReference type="RefSeq" id="WP_345738207.1">
    <property type="nucleotide sequence ID" value="NZ_BAABIA010000009.1"/>
</dbReference>